<comment type="similarity">
    <text evidence="2">Belongs to the GMC oxidoreductase family.</text>
</comment>
<keyword evidence="3" id="KW-0285">Flavoprotein</keyword>
<keyword evidence="5" id="KW-0560">Oxidoreductase</keyword>
<evidence type="ECO:0000259" key="6">
    <source>
        <dbReference type="Pfam" id="PF00732"/>
    </source>
</evidence>
<evidence type="ECO:0000256" key="5">
    <source>
        <dbReference type="ARBA" id="ARBA00023002"/>
    </source>
</evidence>
<evidence type="ECO:0000256" key="3">
    <source>
        <dbReference type="ARBA" id="ARBA00022630"/>
    </source>
</evidence>
<dbReference type="RefSeq" id="WP_344817969.1">
    <property type="nucleotide sequence ID" value="NZ_BAABCP010000001.1"/>
</dbReference>
<feature type="domain" description="Glucose-methanol-choline oxidoreductase C-terminal" evidence="7">
    <location>
        <begin position="412"/>
        <end position="530"/>
    </location>
</feature>
<dbReference type="InterPro" id="IPR007867">
    <property type="entry name" value="GMC_OxRtase_C"/>
</dbReference>
<name>A0ABP7MT58_9MICO</name>
<dbReference type="PRINTS" id="PR00411">
    <property type="entry name" value="PNDRDTASEI"/>
</dbReference>
<proteinExistence type="inferred from homology"/>
<dbReference type="EMBL" id="BAABCP010000001">
    <property type="protein sequence ID" value="GAA3929692.1"/>
    <property type="molecule type" value="Genomic_DNA"/>
</dbReference>
<sequence length="548" mass="59707">MSHPTAATRPVTVDPPVDVCIVGAGPSGAVTAKRLHEAGLRACVLERGDWPDRSNSRGGHDDFELRQDKDWQWNPNLRRSAADYPIDDADSDVAALMWNGVGGSAVVYASQWMRNAPSDFRVRSLDGVGDDWPMTYEDLVPFYEQVEADFGISGLDGDPAYPDARGYPMPPVPLGPGGRKVAEAMNGLGWHWWPGTNAIATRPYRHLSPSVQRGDCMWGSADNSKCTVDVTHWPDLVAAGVQLRTRARATRVMTDGDGAASGVEYIARDGALHAQPARAVILCANGVGTPRLLLMSASAEHPDGLANSSGLVGRRLMMHPASAVIGLFDEDLGTERGSWGQCLYSLEFYESDPSRGFIRGAKWGLQPTGGPQRVTGAYPWTMTSIWGEDFHRQLRRRLGRSMLWVSCGEDLPEESNRVELDPNATDDDGLPAARLVYRTSENSHRMLDWHNERMSEALRAAGATEIIIAPQIRESGWHLLGTAVMGTDARRSVVDPWGQAHDVRGLHIFDGSIWPTSSGMNPTATIAALALRCADHLAARMTKGARDE</sequence>
<evidence type="ECO:0000256" key="1">
    <source>
        <dbReference type="ARBA" id="ARBA00001974"/>
    </source>
</evidence>
<dbReference type="InterPro" id="IPR051473">
    <property type="entry name" value="P2Ox-like"/>
</dbReference>
<dbReference type="Gene3D" id="3.50.50.60">
    <property type="entry name" value="FAD/NAD(P)-binding domain"/>
    <property type="match status" value="2"/>
</dbReference>
<evidence type="ECO:0000256" key="2">
    <source>
        <dbReference type="ARBA" id="ARBA00010790"/>
    </source>
</evidence>
<dbReference type="Pfam" id="PF00732">
    <property type="entry name" value="GMC_oxred_N"/>
    <property type="match status" value="1"/>
</dbReference>
<dbReference type="Pfam" id="PF05199">
    <property type="entry name" value="GMC_oxred_C"/>
    <property type="match status" value="1"/>
</dbReference>
<dbReference type="PANTHER" id="PTHR42784">
    <property type="entry name" value="PYRANOSE 2-OXIDASE"/>
    <property type="match status" value="1"/>
</dbReference>
<keyword evidence="4" id="KW-0274">FAD</keyword>
<gene>
    <name evidence="8" type="ORF">GCM10022383_05520</name>
</gene>
<evidence type="ECO:0000256" key="4">
    <source>
        <dbReference type="ARBA" id="ARBA00022827"/>
    </source>
</evidence>
<dbReference type="SUPFAM" id="SSF54373">
    <property type="entry name" value="FAD-linked reductases, C-terminal domain"/>
    <property type="match status" value="1"/>
</dbReference>
<accession>A0ABP7MT58</accession>
<keyword evidence="9" id="KW-1185">Reference proteome</keyword>
<protein>
    <submittedName>
        <fullName evidence="8">GMC family oxidoreductase</fullName>
    </submittedName>
</protein>
<comment type="caution">
    <text evidence="8">The sequence shown here is derived from an EMBL/GenBank/DDBJ whole genome shotgun (WGS) entry which is preliminary data.</text>
</comment>
<dbReference type="Proteomes" id="UP001501591">
    <property type="component" value="Unassembled WGS sequence"/>
</dbReference>
<feature type="domain" description="Glucose-methanol-choline oxidoreductase N-terminal" evidence="6">
    <location>
        <begin position="44"/>
        <end position="321"/>
    </location>
</feature>
<organism evidence="8 9">
    <name type="scientific">Microbacterium soli</name>
    <dbReference type="NCBI Taxonomy" id="446075"/>
    <lineage>
        <taxon>Bacteria</taxon>
        <taxon>Bacillati</taxon>
        <taxon>Actinomycetota</taxon>
        <taxon>Actinomycetes</taxon>
        <taxon>Micrococcales</taxon>
        <taxon>Microbacteriaceae</taxon>
        <taxon>Microbacterium</taxon>
    </lineage>
</organism>
<dbReference type="PANTHER" id="PTHR42784:SF1">
    <property type="entry name" value="PYRANOSE 2-OXIDASE"/>
    <property type="match status" value="1"/>
</dbReference>
<reference evidence="9" key="1">
    <citation type="journal article" date="2019" name="Int. J. Syst. Evol. Microbiol.">
        <title>The Global Catalogue of Microorganisms (GCM) 10K type strain sequencing project: providing services to taxonomists for standard genome sequencing and annotation.</title>
        <authorList>
            <consortium name="The Broad Institute Genomics Platform"/>
            <consortium name="The Broad Institute Genome Sequencing Center for Infectious Disease"/>
            <person name="Wu L."/>
            <person name="Ma J."/>
        </authorList>
    </citation>
    <scope>NUCLEOTIDE SEQUENCE [LARGE SCALE GENOMIC DNA]</scope>
    <source>
        <strain evidence="9">JCM 17024</strain>
    </source>
</reference>
<dbReference type="InterPro" id="IPR036188">
    <property type="entry name" value="FAD/NAD-bd_sf"/>
</dbReference>
<evidence type="ECO:0000313" key="8">
    <source>
        <dbReference type="EMBL" id="GAA3929692.1"/>
    </source>
</evidence>
<evidence type="ECO:0000313" key="9">
    <source>
        <dbReference type="Proteomes" id="UP001501591"/>
    </source>
</evidence>
<dbReference type="InterPro" id="IPR000172">
    <property type="entry name" value="GMC_OxRdtase_N"/>
</dbReference>
<dbReference type="SUPFAM" id="SSF51905">
    <property type="entry name" value="FAD/NAD(P)-binding domain"/>
    <property type="match status" value="1"/>
</dbReference>
<evidence type="ECO:0000259" key="7">
    <source>
        <dbReference type="Pfam" id="PF05199"/>
    </source>
</evidence>
<comment type="cofactor">
    <cofactor evidence="1">
        <name>FAD</name>
        <dbReference type="ChEBI" id="CHEBI:57692"/>
    </cofactor>
</comment>